<dbReference type="EMBL" id="LGUC01000001">
    <property type="protein sequence ID" value="KPN32329.1"/>
    <property type="molecule type" value="Genomic_DNA"/>
</dbReference>
<dbReference type="InterPro" id="IPR002559">
    <property type="entry name" value="Transposase_11"/>
</dbReference>
<dbReference type="PATRIC" id="fig|699431.3.peg.3155"/>
<feature type="domain" description="Transposase IS4-like" evidence="1">
    <location>
        <begin position="10"/>
        <end position="106"/>
    </location>
</feature>
<dbReference type="Proteomes" id="UP000050535">
    <property type="component" value="Unassembled WGS sequence"/>
</dbReference>
<accession>A0A0P7GDR6</accession>
<evidence type="ECO:0000313" key="2">
    <source>
        <dbReference type="EMBL" id="KPN32329.1"/>
    </source>
</evidence>
<dbReference type="AlphaFoldDB" id="A0A0P7GDR6"/>
<evidence type="ECO:0000313" key="3">
    <source>
        <dbReference type="Proteomes" id="UP000050535"/>
    </source>
</evidence>
<protein>
    <submittedName>
        <fullName evidence="2">Transposase DDE domain protein</fullName>
    </submittedName>
</protein>
<dbReference type="Pfam" id="PF01609">
    <property type="entry name" value="DDE_Tnp_1"/>
    <property type="match status" value="1"/>
</dbReference>
<evidence type="ECO:0000259" key="1">
    <source>
        <dbReference type="Pfam" id="PF01609"/>
    </source>
</evidence>
<organism evidence="2 3">
    <name type="scientific">Halolamina pelagica</name>
    <dbReference type="NCBI Taxonomy" id="699431"/>
    <lineage>
        <taxon>Archaea</taxon>
        <taxon>Methanobacteriati</taxon>
        <taxon>Methanobacteriota</taxon>
        <taxon>Stenosarchaea group</taxon>
        <taxon>Halobacteria</taxon>
        <taxon>Halobacteriales</taxon>
        <taxon>Haloferacaceae</taxon>
    </lineage>
</organism>
<dbReference type="GO" id="GO:0006313">
    <property type="term" value="P:DNA transposition"/>
    <property type="evidence" value="ECO:0007669"/>
    <property type="project" value="InterPro"/>
</dbReference>
<sequence length="157" mass="17806">MLQLHDPSGHAAIDLTFFDRENASKHYCRRTNYRVQTLKATALVDIESQASLDVHCMTEKMHDTQLGWQVACHNAADLTSLAADKGLYWMQLREKLRKEDVKPLIKRRIFYPSTTCITRGSMGLATGKDRCVRPSSRRSSARTATPCLRENAVPRIS</sequence>
<proteinExistence type="predicted"/>
<keyword evidence="3" id="KW-1185">Reference proteome</keyword>
<dbReference type="GO" id="GO:0003677">
    <property type="term" value="F:DNA binding"/>
    <property type="evidence" value="ECO:0007669"/>
    <property type="project" value="InterPro"/>
</dbReference>
<gene>
    <name evidence="2" type="ORF">SY89_03097</name>
</gene>
<comment type="caution">
    <text evidence="2">The sequence shown here is derived from an EMBL/GenBank/DDBJ whole genome shotgun (WGS) entry which is preliminary data.</text>
</comment>
<dbReference type="GO" id="GO:0004803">
    <property type="term" value="F:transposase activity"/>
    <property type="evidence" value="ECO:0007669"/>
    <property type="project" value="InterPro"/>
</dbReference>
<reference evidence="3" key="1">
    <citation type="submission" date="2013-11" db="EMBL/GenBank/DDBJ databases">
        <authorList>
            <person name="Hoang H.T."/>
            <person name="Killian M.L."/>
            <person name="Madson D.M."/>
            <person name="Arruda P.H.E."/>
            <person name="Sun D."/>
            <person name="Schwartz K.J."/>
            <person name="Yoon K."/>
        </authorList>
    </citation>
    <scope>NUCLEOTIDE SEQUENCE [LARGE SCALE GENOMIC DNA]</scope>
    <source>
        <strain evidence="3">CDK2</strain>
    </source>
</reference>
<name>A0A0P7GDR6_9EURY</name>